<dbReference type="PANTHER" id="PTHR31286:SF99">
    <property type="entry name" value="DUF4283 DOMAIN-CONTAINING PROTEIN"/>
    <property type="match status" value="1"/>
</dbReference>
<organism evidence="4 5">
    <name type="scientific">Linum trigynum</name>
    <dbReference type="NCBI Taxonomy" id="586398"/>
    <lineage>
        <taxon>Eukaryota</taxon>
        <taxon>Viridiplantae</taxon>
        <taxon>Streptophyta</taxon>
        <taxon>Embryophyta</taxon>
        <taxon>Tracheophyta</taxon>
        <taxon>Spermatophyta</taxon>
        <taxon>Magnoliopsida</taxon>
        <taxon>eudicotyledons</taxon>
        <taxon>Gunneridae</taxon>
        <taxon>Pentapetalae</taxon>
        <taxon>rosids</taxon>
        <taxon>fabids</taxon>
        <taxon>Malpighiales</taxon>
        <taxon>Linaceae</taxon>
        <taxon>Linum</taxon>
    </lineage>
</organism>
<feature type="region of interest" description="Disordered" evidence="2">
    <location>
        <begin position="371"/>
        <end position="404"/>
    </location>
</feature>
<proteinExistence type="predicted"/>
<feature type="compositionally biased region" description="Polar residues" evidence="2">
    <location>
        <begin position="389"/>
        <end position="403"/>
    </location>
</feature>
<keyword evidence="1" id="KW-0862">Zinc</keyword>
<feature type="compositionally biased region" description="Polar residues" evidence="2">
    <location>
        <begin position="68"/>
        <end position="80"/>
    </location>
</feature>
<feature type="region of interest" description="Disordered" evidence="2">
    <location>
        <begin position="1"/>
        <end position="94"/>
    </location>
</feature>
<evidence type="ECO:0000256" key="2">
    <source>
        <dbReference type="SAM" id="MobiDB-lite"/>
    </source>
</evidence>
<protein>
    <recommendedName>
        <fullName evidence="3">CCHC-type domain-containing protein</fullName>
    </recommendedName>
</protein>
<evidence type="ECO:0000313" key="4">
    <source>
        <dbReference type="EMBL" id="CAL1388660.1"/>
    </source>
</evidence>
<keyword evidence="5" id="KW-1185">Reference proteome</keyword>
<keyword evidence="1" id="KW-0863">Zinc-finger</keyword>
<keyword evidence="1" id="KW-0479">Metal-binding</keyword>
<name>A0AAV2ET48_9ROSI</name>
<gene>
    <name evidence="4" type="ORF">LTRI10_LOCUS29579</name>
</gene>
<sequence length="514" mass="56704">MSTAGPGASPSVPRPHESVAGSRRPPSATSSPNGKSDKESQQATKRPKSMSENPLFQASPMVKDVANHATQSMAQGEDSQPPNPEKQWRSTAWTSGPRNLFSEVLAEDVWYIVDSDSEDVTAAMKEDDVDDEVPEDDDPRCPTIPFKAMEKQRYHRKWRSDLIVKALGRTFPFQVVSRRLESLWAKCGTLQISSLSWGFYVVRFTTQMDYEQATAGGPLMIGGHYLTVRPWRKGLNPRTGEVASTMVWVRLPGLPIEFINREAVERIASRIGRPIKVDNATQNGDMGRFARVCVEVDLTKPLLSQFKIERSTYYIEFEGLHQICTECGRNGHTTKTCPNLFKPSKKEPVEKEKEEVATAVQHPPNFYGEWMIAKPRSRKKASKRDVAPNTGQSQPPSSTTLASGSRFVVLVDEEEEESITPATEPITQNDQQVEVLMVGARVTELEPRSSASNEATVGTTTEVTHVATTFPAVFKAQAPSKLVAAPVIQEASLTKGMANNGAKHNKGHGKKKSG</sequence>
<dbReference type="PANTHER" id="PTHR31286">
    <property type="entry name" value="GLYCINE-RICH CELL WALL STRUCTURAL PROTEIN 1.8-LIKE"/>
    <property type="match status" value="1"/>
</dbReference>
<dbReference type="Proteomes" id="UP001497516">
    <property type="component" value="Chromosome 5"/>
</dbReference>
<dbReference type="PROSITE" id="PS50158">
    <property type="entry name" value="ZF_CCHC"/>
    <property type="match status" value="1"/>
</dbReference>
<accession>A0AAV2ET48</accession>
<reference evidence="4 5" key="1">
    <citation type="submission" date="2024-04" db="EMBL/GenBank/DDBJ databases">
        <authorList>
            <person name="Fracassetti M."/>
        </authorList>
    </citation>
    <scope>NUCLEOTIDE SEQUENCE [LARGE SCALE GENOMIC DNA]</scope>
</reference>
<dbReference type="InterPro" id="IPR040256">
    <property type="entry name" value="At4g02000-like"/>
</dbReference>
<evidence type="ECO:0000256" key="1">
    <source>
        <dbReference type="PROSITE-ProRule" id="PRU00047"/>
    </source>
</evidence>
<dbReference type="Pfam" id="PF14111">
    <property type="entry name" value="DUF4283"/>
    <property type="match status" value="1"/>
</dbReference>
<evidence type="ECO:0000259" key="3">
    <source>
        <dbReference type="PROSITE" id="PS50158"/>
    </source>
</evidence>
<feature type="compositionally biased region" description="Basic residues" evidence="2">
    <location>
        <begin position="503"/>
        <end position="514"/>
    </location>
</feature>
<dbReference type="EMBL" id="OZ034818">
    <property type="protein sequence ID" value="CAL1388660.1"/>
    <property type="molecule type" value="Genomic_DNA"/>
</dbReference>
<feature type="region of interest" description="Disordered" evidence="2">
    <location>
        <begin position="495"/>
        <end position="514"/>
    </location>
</feature>
<feature type="domain" description="CCHC-type" evidence="3">
    <location>
        <begin position="324"/>
        <end position="339"/>
    </location>
</feature>
<dbReference type="InterPro" id="IPR001878">
    <property type="entry name" value="Znf_CCHC"/>
</dbReference>
<dbReference type="GO" id="GO:0003676">
    <property type="term" value="F:nucleic acid binding"/>
    <property type="evidence" value="ECO:0007669"/>
    <property type="project" value="InterPro"/>
</dbReference>
<evidence type="ECO:0000313" key="5">
    <source>
        <dbReference type="Proteomes" id="UP001497516"/>
    </source>
</evidence>
<dbReference type="GO" id="GO:0008270">
    <property type="term" value="F:zinc ion binding"/>
    <property type="evidence" value="ECO:0007669"/>
    <property type="project" value="UniProtKB-KW"/>
</dbReference>
<dbReference type="InterPro" id="IPR025558">
    <property type="entry name" value="DUF4283"/>
</dbReference>
<dbReference type="AlphaFoldDB" id="A0AAV2ET48"/>